<gene>
    <name evidence="7" type="primary">UNC50m</name>
</gene>
<feature type="transmembrane region" description="Helical" evidence="6">
    <location>
        <begin position="75"/>
        <end position="95"/>
    </location>
</feature>
<dbReference type="PANTHER" id="PTHR12841">
    <property type="entry name" value="PROTEIN UNC-50 HOMOLOG"/>
    <property type="match status" value="1"/>
</dbReference>
<keyword evidence="5 6" id="KW-0472">Membrane</keyword>
<evidence type="ECO:0000256" key="3">
    <source>
        <dbReference type="ARBA" id="ARBA00022692"/>
    </source>
</evidence>
<dbReference type="EMBL" id="GU784916">
    <property type="protein sequence ID" value="ADI46908.1"/>
    <property type="molecule type" value="Genomic_DNA"/>
</dbReference>
<evidence type="ECO:0000256" key="1">
    <source>
        <dbReference type="ARBA" id="ARBA00004141"/>
    </source>
</evidence>
<dbReference type="PANTHER" id="PTHR12841:SF6">
    <property type="entry name" value="PROTEIN UNC-50 HOMOLOG"/>
    <property type="match status" value="1"/>
</dbReference>
<evidence type="ECO:0000313" key="7">
    <source>
        <dbReference type="EMBL" id="ADI46908.1"/>
    </source>
</evidence>
<dbReference type="AlphaFoldDB" id="D9CJ48"/>
<feature type="transmembrane region" description="Helical" evidence="6">
    <location>
        <begin position="219"/>
        <end position="238"/>
    </location>
</feature>
<keyword evidence="4 6" id="KW-1133">Transmembrane helix</keyword>
<sequence>MLLPTSSHQTSSIRRVQIKSHMSAYLRRFLKPRQWDLEYTFWLMLQLCSSPKTAYRHTAYHKQTKNQWARDDPGFVVVCCILVAVASSAYCVTFGESFWDSLVIVLTAVLVDFFMLGIALATACWLITNRLLRKRNLHHHQVEQHVEWLYSFDVHCNSFFPFFLVLYVLQFLLSPALLWQSSISSALSNALYVIALGVYNYINFLGYSALPFLDRTEVFLWPIGVTLLLLPFAVLSGFNPSRFMLGMYFH</sequence>
<feature type="transmembrane region" description="Helical" evidence="6">
    <location>
        <begin position="159"/>
        <end position="179"/>
    </location>
</feature>
<feature type="transmembrane region" description="Helical" evidence="6">
    <location>
        <begin position="191"/>
        <end position="213"/>
    </location>
</feature>
<comment type="similarity">
    <text evidence="2">Belongs to the unc-50 family.</text>
</comment>
<evidence type="ECO:0000256" key="6">
    <source>
        <dbReference type="SAM" id="Phobius"/>
    </source>
</evidence>
<reference evidence="7" key="1">
    <citation type="journal article" date="2010" name="Science">
        <title>Evolution of an expanded sex-determining locus in Volvox.</title>
        <authorList>
            <person name="Ferris P."/>
            <person name="Olson B.J."/>
            <person name="De Hoff P.L."/>
            <person name="Douglass S."/>
            <person name="Casero D."/>
            <person name="Prochnik S."/>
            <person name="Geng S."/>
            <person name="Rai R."/>
            <person name="Grimwood J."/>
            <person name="Schmutz J."/>
            <person name="Nishii I."/>
            <person name="Hamaji T."/>
            <person name="Nozaki H."/>
            <person name="Pellegrini M."/>
            <person name="Umen J.G."/>
        </authorList>
    </citation>
    <scope>NUCLEOTIDE SEQUENCE</scope>
    <source>
        <strain evidence="7">Adam</strain>
    </source>
</reference>
<proteinExistence type="inferred from homology"/>
<evidence type="ECO:0000256" key="4">
    <source>
        <dbReference type="ARBA" id="ARBA00022989"/>
    </source>
</evidence>
<comment type="subcellular location">
    <subcellularLocation>
        <location evidence="1">Membrane</location>
        <topology evidence="1">Multi-pass membrane protein</topology>
    </subcellularLocation>
</comment>
<evidence type="ECO:0000256" key="2">
    <source>
        <dbReference type="ARBA" id="ARBA00006293"/>
    </source>
</evidence>
<feature type="transmembrane region" description="Helical" evidence="6">
    <location>
        <begin position="102"/>
        <end position="128"/>
    </location>
</feature>
<organism evidence="7">
    <name type="scientific">Volvox carteri f. nagariensis</name>
    <dbReference type="NCBI Taxonomy" id="3068"/>
    <lineage>
        <taxon>Eukaryota</taxon>
        <taxon>Viridiplantae</taxon>
        <taxon>Chlorophyta</taxon>
        <taxon>core chlorophytes</taxon>
        <taxon>Chlorophyceae</taxon>
        <taxon>CS clade</taxon>
        <taxon>Chlamydomonadales</taxon>
        <taxon>Volvocaceae</taxon>
        <taxon>Volvox</taxon>
    </lineage>
</organism>
<accession>D9CJ48</accession>
<dbReference type="InterPro" id="IPR007881">
    <property type="entry name" value="UNC-50"/>
</dbReference>
<evidence type="ECO:0000256" key="5">
    <source>
        <dbReference type="ARBA" id="ARBA00023136"/>
    </source>
</evidence>
<dbReference type="GO" id="GO:0000139">
    <property type="term" value="C:Golgi membrane"/>
    <property type="evidence" value="ECO:0007669"/>
    <property type="project" value="TreeGrafter"/>
</dbReference>
<name>D9CJ48_VOLCA</name>
<keyword evidence="3 6" id="KW-0812">Transmembrane</keyword>
<protein>
    <submittedName>
        <fullName evidence="7">UNC50m</fullName>
    </submittedName>
</protein>
<dbReference type="Pfam" id="PF05216">
    <property type="entry name" value="UNC-50"/>
    <property type="match status" value="1"/>
</dbReference>